<evidence type="ECO:0000313" key="1">
    <source>
        <dbReference type="EMBL" id="KAK7243720.1"/>
    </source>
</evidence>
<reference evidence="1 2" key="1">
    <citation type="submission" date="2024-01" db="EMBL/GenBank/DDBJ databases">
        <title>The genomes of 5 underutilized Papilionoideae crops provide insights into root nodulation and disease resistanc.</title>
        <authorList>
            <person name="Yuan L."/>
        </authorList>
    </citation>
    <scope>NUCLEOTIDE SEQUENCE [LARGE SCALE GENOMIC DNA]</scope>
    <source>
        <strain evidence="1">ZHUSHIDOU_FW_LH</strain>
        <tissue evidence="1">Leaf</tissue>
    </source>
</reference>
<gene>
    <name evidence="1" type="ORF">RIF29_38530</name>
</gene>
<dbReference type="EMBL" id="JAYWIO010000008">
    <property type="protein sequence ID" value="KAK7243720.1"/>
    <property type="molecule type" value="Genomic_DNA"/>
</dbReference>
<sequence length="90" mass="10101">MLSLTHTNHTLLIHANSLLSHLLTLSHFSRSRSLPLSHFLFPPSHRNTASAIDATATALLLRHRNSATVTLSLFNDDDTDISLLITYRER</sequence>
<proteinExistence type="predicted"/>
<evidence type="ECO:0000313" key="2">
    <source>
        <dbReference type="Proteomes" id="UP001372338"/>
    </source>
</evidence>
<protein>
    <submittedName>
        <fullName evidence="1">Uncharacterized protein</fullName>
    </submittedName>
</protein>
<dbReference type="AlphaFoldDB" id="A0AAN9HLM1"/>
<keyword evidence="2" id="KW-1185">Reference proteome</keyword>
<name>A0AAN9HLM1_CROPI</name>
<dbReference type="Proteomes" id="UP001372338">
    <property type="component" value="Unassembled WGS sequence"/>
</dbReference>
<comment type="caution">
    <text evidence="1">The sequence shown here is derived from an EMBL/GenBank/DDBJ whole genome shotgun (WGS) entry which is preliminary data.</text>
</comment>
<organism evidence="1 2">
    <name type="scientific">Crotalaria pallida</name>
    <name type="common">Smooth rattlebox</name>
    <name type="synonym">Crotalaria striata</name>
    <dbReference type="NCBI Taxonomy" id="3830"/>
    <lineage>
        <taxon>Eukaryota</taxon>
        <taxon>Viridiplantae</taxon>
        <taxon>Streptophyta</taxon>
        <taxon>Embryophyta</taxon>
        <taxon>Tracheophyta</taxon>
        <taxon>Spermatophyta</taxon>
        <taxon>Magnoliopsida</taxon>
        <taxon>eudicotyledons</taxon>
        <taxon>Gunneridae</taxon>
        <taxon>Pentapetalae</taxon>
        <taxon>rosids</taxon>
        <taxon>fabids</taxon>
        <taxon>Fabales</taxon>
        <taxon>Fabaceae</taxon>
        <taxon>Papilionoideae</taxon>
        <taxon>50 kb inversion clade</taxon>
        <taxon>genistoids sensu lato</taxon>
        <taxon>core genistoids</taxon>
        <taxon>Crotalarieae</taxon>
        <taxon>Crotalaria</taxon>
    </lineage>
</organism>
<accession>A0AAN9HLM1</accession>